<sequence>LLVILILLGLLTYLKSRKIYRQNNESQITMRADVELSTENSNVTLNINLYNASFKDVTLSQLGFIYKNQRIDFYQEACQLLQRDKIVIEERNHLVFKMKIDRFEEMLSIIAFKDKKIYPIRSFVTDIIGIEKITKSKALTKVMKDRQKERFQTIKEQNKEIKISREPKTVPTKK</sequence>
<reference evidence="1" key="2">
    <citation type="journal article" date="2021" name="PeerJ">
        <title>Extensive microbial diversity within the chicken gut microbiome revealed by metagenomics and culture.</title>
        <authorList>
            <person name="Gilroy R."/>
            <person name="Ravi A."/>
            <person name="Getino M."/>
            <person name="Pursley I."/>
            <person name="Horton D.L."/>
            <person name="Alikhan N.F."/>
            <person name="Baker D."/>
            <person name="Gharbi K."/>
            <person name="Hall N."/>
            <person name="Watson M."/>
            <person name="Adriaenssens E.M."/>
            <person name="Foster-Nyarko E."/>
            <person name="Jarju S."/>
            <person name="Secka A."/>
            <person name="Antonio M."/>
            <person name="Oren A."/>
            <person name="Chaudhuri R.R."/>
            <person name="La Ragione R."/>
            <person name="Hildebrand F."/>
            <person name="Pallen M.J."/>
        </authorList>
    </citation>
    <scope>NUCLEOTIDE SEQUENCE</scope>
    <source>
        <strain evidence="1">14508</strain>
    </source>
</reference>
<feature type="non-terminal residue" evidence="1">
    <location>
        <position position="1"/>
    </location>
</feature>
<evidence type="ECO:0000313" key="1">
    <source>
        <dbReference type="EMBL" id="HIT17387.1"/>
    </source>
</evidence>
<dbReference type="EMBL" id="DVKI01000104">
    <property type="protein sequence ID" value="HIT17387.1"/>
    <property type="molecule type" value="Genomic_DNA"/>
</dbReference>
<protein>
    <submittedName>
        <fullName evidence="1">Uncharacterized protein</fullName>
    </submittedName>
</protein>
<dbReference type="AlphaFoldDB" id="A0A9D1G897"/>
<comment type="caution">
    <text evidence="1">The sequence shown here is derived from an EMBL/GenBank/DDBJ whole genome shotgun (WGS) entry which is preliminary data.</text>
</comment>
<name>A0A9D1G897_9FIRM</name>
<gene>
    <name evidence="1" type="ORF">IAD04_03270</name>
</gene>
<organism evidence="1 2">
    <name type="scientific">Candidatus Caccosoma faecigallinarum</name>
    <dbReference type="NCBI Taxonomy" id="2840720"/>
    <lineage>
        <taxon>Bacteria</taxon>
        <taxon>Bacillati</taxon>
        <taxon>Bacillota</taxon>
        <taxon>Bacillota incertae sedis</taxon>
        <taxon>Candidatus Caccosoma</taxon>
    </lineage>
</organism>
<accession>A0A9D1G897</accession>
<reference evidence="1" key="1">
    <citation type="submission" date="2020-10" db="EMBL/GenBank/DDBJ databases">
        <authorList>
            <person name="Gilroy R."/>
        </authorList>
    </citation>
    <scope>NUCLEOTIDE SEQUENCE</scope>
    <source>
        <strain evidence="1">14508</strain>
    </source>
</reference>
<dbReference type="Proteomes" id="UP000886893">
    <property type="component" value="Unassembled WGS sequence"/>
</dbReference>
<evidence type="ECO:0000313" key="2">
    <source>
        <dbReference type="Proteomes" id="UP000886893"/>
    </source>
</evidence>
<proteinExistence type="predicted"/>